<gene>
    <name evidence="2" type="ORF">FPZ49_22025</name>
</gene>
<dbReference type="OrthoDB" id="9796533at2"/>
<name>A0A559K6U8_9BACL</name>
<reference evidence="2 3" key="1">
    <citation type="submission" date="2019-07" db="EMBL/GenBank/DDBJ databases">
        <authorList>
            <person name="Kim J."/>
        </authorList>
    </citation>
    <scope>NUCLEOTIDE SEQUENCE [LARGE SCALE GENOMIC DNA]</scope>
    <source>
        <strain evidence="2 3">JC52</strain>
    </source>
</reference>
<comment type="caution">
    <text evidence="2">The sequence shown here is derived from an EMBL/GenBank/DDBJ whole genome shotgun (WGS) entry which is preliminary data.</text>
</comment>
<dbReference type="SUPFAM" id="SSF53067">
    <property type="entry name" value="Actin-like ATPase domain"/>
    <property type="match status" value="1"/>
</dbReference>
<keyword evidence="3" id="KW-1185">Reference proteome</keyword>
<evidence type="ECO:0000313" key="2">
    <source>
        <dbReference type="EMBL" id="TVY07837.1"/>
    </source>
</evidence>
<organism evidence="2 3">
    <name type="scientific">Paenibacillus cremeus</name>
    <dbReference type="NCBI Taxonomy" id="2163881"/>
    <lineage>
        <taxon>Bacteria</taxon>
        <taxon>Bacillati</taxon>
        <taxon>Bacillota</taxon>
        <taxon>Bacilli</taxon>
        <taxon>Bacillales</taxon>
        <taxon>Paenibacillaceae</taxon>
        <taxon>Paenibacillus</taxon>
    </lineage>
</organism>
<dbReference type="EMBL" id="VNJI01000031">
    <property type="protein sequence ID" value="TVY07837.1"/>
    <property type="molecule type" value="Genomic_DNA"/>
</dbReference>
<dbReference type="InterPro" id="IPR043129">
    <property type="entry name" value="ATPase_NBD"/>
</dbReference>
<dbReference type="PANTHER" id="PTHR18964:SF149">
    <property type="entry name" value="BIFUNCTIONAL UDP-N-ACETYLGLUCOSAMINE 2-EPIMERASE_N-ACETYLMANNOSAMINE KINASE"/>
    <property type="match status" value="1"/>
</dbReference>
<accession>A0A559K6U8</accession>
<protein>
    <submittedName>
        <fullName evidence="2">ROK family protein</fullName>
    </submittedName>
</protein>
<proteinExistence type="inferred from homology"/>
<dbReference type="InterPro" id="IPR000600">
    <property type="entry name" value="ROK"/>
</dbReference>
<sequence>MAAGLYVDRQLLSGSLGGAGEIGHTTIVPDGPICPCGNHGCLQELSAGPAMEQQYRMLVRSSENSIMYYEPHINLQPLKATDVCAVAEEGDELAVQVVKQAASYLGISMANSSIRKPLFWAERFRSQVRCLSIPRPK</sequence>
<dbReference type="Pfam" id="PF00480">
    <property type="entry name" value="ROK"/>
    <property type="match status" value="1"/>
</dbReference>
<dbReference type="Gene3D" id="3.30.420.40">
    <property type="match status" value="1"/>
</dbReference>
<evidence type="ECO:0000313" key="3">
    <source>
        <dbReference type="Proteomes" id="UP000317036"/>
    </source>
</evidence>
<dbReference type="PANTHER" id="PTHR18964">
    <property type="entry name" value="ROK (REPRESSOR, ORF, KINASE) FAMILY"/>
    <property type="match status" value="1"/>
</dbReference>
<comment type="similarity">
    <text evidence="1">Belongs to the ROK (NagC/XylR) family.</text>
</comment>
<evidence type="ECO:0000256" key="1">
    <source>
        <dbReference type="ARBA" id="ARBA00006479"/>
    </source>
</evidence>
<dbReference type="AlphaFoldDB" id="A0A559K6U8"/>
<dbReference type="Proteomes" id="UP000317036">
    <property type="component" value="Unassembled WGS sequence"/>
</dbReference>